<comment type="caution">
    <text evidence="1">The sequence shown here is derived from an EMBL/GenBank/DDBJ whole genome shotgun (WGS) entry which is preliminary data.</text>
</comment>
<sequence length="244" mass="27640">MSPMLAVKDPSSNFQLPPHNEPALEWLREAIDHESALALAASGSALATGGIVHPLGWLLFGLAYKPLIRLEKIVRLEKLTALLLDEFKSEGIQVFPVLQIESKNPIDLFVRFPRTTHLFISIRSKGNSEIVYNEKRELLQVKRKNKGGLRTWEPCPLVELADYKSWLDKNRNLFGMSSREAQKTPTAKVLVLWPPTKAASDHNSHLYSEIGSMKILALRRKGTAFVIQKEEVTEFIKAWLAQYK</sequence>
<gene>
    <name evidence="1" type="ORF">FNW02_32770</name>
</gene>
<accession>A0AA40T4B9</accession>
<evidence type="ECO:0000313" key="2">
    <source>
        <dbReference type="Proteomes" id="UP001165986"/>
    </source>
</evidence>
<name>A0AA40T4B9_9NOST</name>
<dbReference type="Proteomes" id="UP001165986">
    <property type="component" value="Unassembled WGS sequence"/>
</dbReference>
<evidence type="ECO:0000313" key="1">
    <source>
        <dbReference type="EMBL" id="MBD6620428.1"/>
    </source>
</evidence>
<dbReference type="EMBL" id="VJXY01000065">
    <property type="protein sequence ID" value="MBD6620428.1"/>
    <property type="molecule type" value="Genomic_DNA"/>
</dbReference>
<reference evidence="1" key="1">
    <citation type="submission" date="2019-07" db="EMBL/GenBank/DDBJ databases">
        <title>Toxilogical consequences of a new and cryptic species of cyanobacteria (Komarekiella delphini-convector) recovered from the epidermis of a bottlenose dolphin and 1500 ft. in the air.</title>
        <authorList>
            <person name="Brown A.O."/>
            <person name="Dvorak P."/>
            <person name="Villanueva C.D."/>
            <person name="Foss A.J."/>
            <person name="Garvey A.D."/>
            <person name="Gibson Q.A."/>
            <person name="Johansen J.R."/>
            <person name="Casamatta D.A."/>
        </authorList>
    </citation>
    <scope>NUCLEOTIDE SEQUENCE</scope>
    <source>
        <strain evidence="1">SJRDD-AB1</strain>
    </source>
</reference>
<keyword evidence="2" id="KW-1185">Reference proteome</keyword>
<proteinExistence type="predicted"/>
<protein>
    <submittedName>
        <fullName evidence="1">Uncharacterized protein</fullName>
    </submittedName>
</protein>
<organism evidence="1 2">
    <name type="scientific">Komarekiella delphini-convector SJRDD-AB1</name>
    <dbReference type="NCBI Taxonomy" id="2593771"/>
    <lineage>
        <taxon>Bacteria</taxon>
        <taxon>Bacillati</taxon>
        <taxon>Cyanobacteriota</taxon>
        <taxon>Cyanophyceae</taxon>
        <taxon>Nostocales</taxon>
        <taxon>Nostocaceae</taxon>
        <taxon>Komarekiella</taxon>
        <taxon>Komarekiella delphini-convector</taxon>
    </lineage>
</organism>
<dbReference type="AlphaFoldDB" id="A0AA40T4B9"/>